<evidence type="ECO:0000313" key="4">
    <source>
        <dbReference type="Proteomes" id="UP001595872"/>
    </source>
</evidence>
<evidence type="ECO:0000256" key="1">
    <source>
        <dbReference type="ARBA" id="ARBA00023002"/>
    </source>
</evidence>
<sequence>MPDYRHDLLFGVFLSPAVADMQRTLENVRLAESAGLDLVGMQDHPYHPGFADTPTLLTQIALATRTLTVFPDVASLPLRGPVTLASWAATLAEISGGRVALGLGSGAHQGGIAALGGPSWTPGQQVQALDEAVRVVRGLLDGRPGHTVEGEFYRLRDAPPILGRRVEVPLWLGGYRPRTLNLIGCLADGWIPSSAYMGPGEMAAATPLVDEAATAAGRDPAAVRRLYNIDGVFTSGASGGFLHGPPKVWAEQLAELALDLGVSGFVLASGRPGDIELFAREVVPAVREEVDRGRST</sequence>
<dbReference type="Proteomes" id="UP001595872">
    <property type="component" value="Unassembled WGS sequence"/>
</dbReference>
<dbReference type="InterPro" id="IPR050564">
    <property type="entry name" value="F420-G6PD/mer"/>
</dbReference>
<dbReference type="InterPro" id="IPR011251">
    <property type="entry name" value="Luciferase-like_dom"/>
</dbReference>
<protein>
    <submittedName>
        <fullName evidence="3">LLM class flavin-dependent oxidoreductase</fullName>
        <ecNumber evidence="3">1.-.-.-</ecNumber>
    </submittedName>
</protein>
<reference evidence="4" key="1">
    <citation type="journal article" date="2019" name="Int. J. Syst. Evol. Microbiol.">
        <title>The Global Catalogue of Microorganisms (GCM) 10K type strain sequencing project: providing services to taxonomists for standard genome sequencing and annotation.</title>
        <authorList>
            <consortium name="The Broad Institute Genomics Platform"/>
            <consortium name="The Broad Institute Genome Sequencing Center for Infectious Disease"/>
            <person name="Wu L."/>
            <person name="Ma J."/>
        </authorList>
    </citation>
    <scope>NUCLEOTIDE SEQUENCE [LARGE SCALE GENOMIC DNA]</scope>
    <source>
        <strain evidence="4">KLKA75</strain>
    </source>
</reference>
<keyword evidence="4" id="KW-1185">Reference proteome</keyword>
<dbReference type="PANTHER" id="PTHR43244">
    <property type="match status" value="1"/>
</dbReference>
<dbReference type="SUPFAM" id="SSF51679">
    <property type="entry name" value="Bacterial luciferase-like"/>
    <property type="match status" value="1"/>
</dbReference>
<organism evidence="3 4">
    <name type="scientific">Actinomadura gamaensis</name>
    <dbReference type="NCBI Taxonomy" id="1763541"/>
    <lineage>
        <taxon>Bacteria</taxon>
        <taxon>Bacillati</taxon>
        <taxon>Actinomycetota</taxon>
        <taxon>Actinomycetes</taxon>
        <taxon>Streptosporangiales</taxon>
        <taxon>Thermomonosporaceae</taxon>
        <taxon>Actinomadura</taxon>
    </lineage>
</organism>
<dbReference type="EMBL" id="JBHSIT010000004">
    <property type="protein sequence ID" value="MFC4908617.1"/>
    <property type="molecule type" value="Genomic_DNA"/>
</dbReference>
<dbReference type="RefSeq" id="WP_378255434.1">
    <property type="nucleotide sequence ID" value="NZ_JBHSIT010000004.1"/>
</dbReference>
<dbReference type="Pfam" id="PF00296">
    <property type="entry name" value="Bac_luciferase"/>
    <property type="match status" value="1"/>
</dbReference>
<name>A0ABV9U0I3_9ACTN</name>
<dbReference type="InterPro" id="IPR036661">
    <property type="entry name" value="Luciferase-like_sf"/>
</dbReference>
<evidence type="ECO:0000259" key="2">
    <source>
        <dbReference type="Pfam" id="PF00296"/>
    </source>
</evidence>
<keyword evidence="1 3" id="KW-0560">Oxidoreductase</keyword>
<dbReference type="Gene3D" id="3.20.20.30">
    <property type="entry name" value="Luciferase-like domain"/>
    <property type="match status" value="1"/>
</dbReference>
<dbReference type="GO" id="GO:0016491">
    <property type="term" value="F:oxidoreductase activity"/>
    <property type="evidence" value="ECO:0007669"/>
    <property type="project" value="UniProtKB-KW"/>
</dbReference>
<gene>
    <name evidence="3" type="ORF">ACFPCY_14910</name>
</gene>
<dbReference type="EC" id="1.-.-.-" evidence="3"/>
<accession>A0ABV9U0I3</accession>
<dbReference type="PANTHER" id="PTHR43244:SF1">
    <property type="entry name" value="5,10-METHYLENETETRAHYDROMETHANOPTERIN REDUCTASE"/>
    <property type="match status" value="1"/>
</dbReference>
<evidence type="ECO:0000313" key="3">
    <source>
        <dbReference type="EMBL" id="MFC4908617.1"/>
    </source>
</evidence>
<feature type="domain" description="Luciferase-like" evidence="2">
    <location>
        <begin position="11"/>
        <end position="226"/>
    </location>
</feature>
<dbReference type="CDD" id="cd01097">
    <property type="entry name" value="Tetrahydromethanopterin_reductase"/>
    <property type="match status" value="1"/>
</dbReference>
<comment type="caution">
    <text evidence="3">The sequence shown here is derived from an EMBL/GenBank/DDBJ whole genome shotgun (WGS) entry which is preliminary data.</text>
</comment>
<proteinExistence type="predicted"/>